<proteinExistence type="predicted"/>
<evidence type="ECO:0000313" key="3">
    <source>
        <dbReference type="Proteomes" id="UP000299102"/>
    </source>
</evidence>
<dbReference type="AlphaFoldDB" id="A0A4C1VIT0"/>
<protein>
    <submittedName>
        <fullName evidence="2">Uncharacterized protein</fullName>
    </submittedName>
</protein>
<comment type="caution">
    <text evidence="2">The sequence shown here is derived from an EMBL/GenBank/DDBJ whole genome shotgun (WGS) entry which is preliminary data.</text>
</comment>
<reference evidence="2 3" key="1">
    <citation type="journal article" date="2019" name="Commun. Biol.">
        <title>The bagworm genome reveals a unique fibroin gene that provides high tensile strength.</title>
        <authorList>
            <person name="Kono N."/>
            <person name="Nakamura H."/>
            <person name="Ohtoshi R."/>
            <person name="Tomita M."/>
            <person name="Numata K."/>
            <person name="Arakawa K."/>
        </authorList>
    </citation>
    <scope>NUCLEOTIDE SEQUENCE [LARGE SCALE GENOMIC DNA]</scope>
</reference>
<feature type="region of interest" description="Disordered" evidence="1">
    <location>
        <begin position="1"/>
        <end position="21"/>
    </location>
</feature>
<evidence type="ECO:0000313" key="2">
    <source>
        <dbReference type="EMBL" id="GBP38490.1"/>
    </source>
</evidence>
<keyword evidence="3" id="KW-1185">Reference proteome</keyword>
<organism evidence="2 3">
    <name type="scientific">Eumeta variegata</name>
    <name type="common">Bagworm moth</name>
    <name type="synonym">Eumeta japonica</name>
    <dbReference type="NCBI Taxonomy" id="151549"/>
    <lineage>
        <taxon>Eukaryota</taxon>
        <taxon>Metazoa</taxon>
        <taxon>Ecdysozoa</taxon>
        <taxon>Arthropoda</taxon>
        <taxon>Hexapoda</taxon>
        <taxon>Insecta</taxon>
        <taxon>Pterygota</taxon>
        <taxon>Neoptera</taxon>
        <taxon>Endopterygota</taxon>
        <taxon>Lepidoptera</taxon>
        <taxon>Glossata</taxon>
        <taxon>Ditrysia</taxon>
        <taxon>Tineoidea</taxon>
        <taxon>Psychidae</taxon>
        <taxon>Oiketicinae</taxon>
        <taxon>Eumeta</taxon>
    </lineage>
</organism>
<dbReference type="EMBL" id="BGZK01000350">
    <property type="protein sequence ID" value="GBP38490.1"/>
    <property type="molecule type" value="Genomic_DNA"/>
</dbReference>
<gene>
    <name evidence="2" type="ORF">EVAR_95390_1</name>
</gene>
<accession>A0A4C1VIT0</accession>
<name>A0A4C1VIT0_EUMVA</name>
<sequence>MYVHTSRTSKHAGRPRLADFGYRRVPMRSMTKKSGNAAGGLRRCQMARPAHKSRMVSFIPPASPSRSDKGVDKHHIAAISVDVCSREYTDTRLP</sequence>
<dbReference type="Proteomes" id="UP000299102">
    <property type="component" value="Unassembled WGS sequence"/>
</dbReference>
<feature type="region of interest" description="Disordered" evidence="1">
    <location>
        <begin position="49"/>
        <end position="73"/>
    </location>
</feature>
<evidence type="ECO:0000256" key="1">
    <source>
        <dbReference type="SAM" id="MobiDB-lite"/>
    </source>
</evidence>